<dbReference type="AlphaFoldDB" id="A0A2K0SUT8"/>
<protein>
    <submittedName>
        <fullName evidence="1">Uncharacterized protein</fullName>
    </submittedName>
</protein>
<evidence type="ECO:0000313" key="1">
    <source>
        <dbReference type="EMBL" id="PNP37034.1"/>
    </source>
</evidence>
<sequence>MRDDVAEEYFAWHGSQVRRQVLKDEYERACELVLSKGHDLNLINDDEENVYHFLIDRGIMESPARRVVRDVEIFLHRQQ</sequence>
<comment type="caution">
    <text evidence="1">The sequence shown here is derived from an EMBL/GenBank/DDBJ whole genome shotgun (WGS) entry which is preliminary data.</text>
</comment>
<accession>A0A2K0SUT8</accession>
<name>A0A2K0SUT8_9HYPO</name>
<reference evidence="1 2" key="1">
    <citation type="submission" date="2017-02" db="EMBL/GenBank/DDBJ databases">
        <title>Genomes of Trichoderma spp. with biocontrol activity.</title>
        <authorList>
            <person name="Gardiner D."/>
            <person name="Kazan K."/>
            <person name="Vos C."/>
            <person name="Harvey P."/>
        </authorList>
    </citation>
    <scope>NUCLEOTIDE SEQUENCE [LARGE SCALE GENOMIC DNA]</scope>
    <source>
        <strain evidence="1 2">A5MH</strain>
    </source>
</reference>
<dbReference type="Proteomes" id="UP000236546">
    <property type="component" value="Unassembled WGS sequence"/>
</dbReference>
<gene>
    <name evidence="1" type="ORF">TGAMA5MH_11067</name>
</gene>
<evidence type="ECO:0000313" key="2">
    <source>
        <dbReference type="Proteomes" id="UP000236546"/>
    </source>
</evidence>
<proteinExistence type="predicted"/>
<organism evidence="1 2">
    <name type="scientific">Trichoderma gamsii</name>
    <dbReference type="NCBI Taxonomy" id="398673"/>
    <lineage>
        <taxon>Eukaryota</taxon>
        <taxon>Fungi</taxon>
        <taxon>Dikarya</taxon>
        <taxon>Ascomycota</taxon>
        <taxon>Pezizomycotina</taxon>
        <taxon>Sordariomycetes</taxon>
        <taxon>Hypocreomycetidae</taxon>
        <taxon>Hypocreales</taxon>
        <taxon>Hypocreaceae</taxon>
        <taxon>Trichoderma</taxon>
    </lineage>
</organism>
<dbReference type="OrthoDB" id="4898301at2759"/>
<dbReference type="EMBL" id="MTYH01000215">
    <property type="protein sequence ID" value="PNP37034.1"/>
    <property type="molecule type" value="Genomic_DNA"/>
</dbReference>